<evidence type="ECO:0000256" key="2">
    <source>
        <dbReference type="ARBA" id="ARBA00007637"/>
    </source>
</evidence>
<protein>
    <submittedName>
        <fullName evidence="4">Nucleoside-diphosphate-sugar epimerase</fullName>
    </submittedName>
</protein>
<dbReference type="STRING" id="1760988.SAMN02949497_3810"/>
<evidence type="ECO:0000256" key="1">
    <source>
        <dbReference type="ARBA" id="ARBA00005125"/>
    </source>
</evidence>
<dbReference type="CDD" id="cd08946">
    <property type="entry name" value="SDR_e"/>
    <property type="match status" value="1"/>
</dbReference>
<dbReference type="PANTHER" id="PTHR43000">
    <property type="entry name" value="DTDP-D-GLUCOSE 4,6-DEHYDRATASE-RELATED"/>
    <property type="match status" value="1"/>
</dbReference>
<sequence>MKIFVTGATGFIGSHLVPHLLGLGHEVGCASRSAEPPRNTRTWSVGPDGLGFRAALAEFRPEVVVHLAALYIAEHRYEEVGSLVTANLQYGAYLLDAMRDSGCGAMVYAGTAWQHYENADYRPANLYAATKQAFSTLAEYYLDALGMKLLELHLYDSYGEGDPRKKLIDLLKFYAGSTDTLAMSQGNQRLHLVHIDDLARGFALACEQVRHFGAGERRVYRLPSKGAVSLRALVDAFNAADPAHPVRVAWGARPYREREVFEPWENTAILPGWWPEIDLATGLSRLRRQESPP</sequence>
<dbReference type="RefSeq" id="WP_085215303.1">
    <property type="nucleotide sequence ID" value="NZ_FXAM01000001.1"/>
</dbReference>
<dbReference type="Proteomes" id="UP000192923">
    <property type="component" value="Unassembled WGS sequence"/>
</dbReference>
<dbReference type="InterPro" id="IPR036291">
    <property type="entry name" value="NAD(P)-bd_dom_sf"/>
</dbReference>
<dbReference type="Pfam" id="PF01370">
    <property type="entry name" value="Epimerase"/>
    <property type="match status" value="1"/>
</dbReference>
<evidence type="ECO:0000313" key="5">
    <source>
        <dbReference type="Proteomes" id="UP000192923"/>
    </source>
</evidence>
<name>A0A1Y6D6E7_9GAMM</name>
<dbReference type="Gene3D" id="3.40.50.720">
    <property type="entry name" value="NAD(P)-binding Rossmann-like Domain"/>
    <property type="match status" value="1"/>
</dbReference>
<evidence type="ECO:0000259" key="3">
    <source>
        <dbReference type="Pfam" id="PF01370"/>
    </source>
</evidence>
<evidence type="ECO:0000313" key="4">
    <source>
        <dbReference type="EMBL" id="SMF96413.1"/>
    </source>
</evidence>
<dbReference type="EMBL" id="FXAM01000001">
    <property type="protein sequence ID" value="SMF96413.1"/>
    <property type="molecule type" value="Genomic_DNA"/>
</dbReference>
<gene>
    <name evidence="4" type="ORF">SAMN02949497_3810</name>
</gene>
<reference evidence="4 5" key="1">
    <citation type="submission" date="2016-12" db="EMBL/GenBank/DDBJ databases">
        <authorList>
            <person name="Song W.-J."/>
            <person name="Kurnit D.M."/>
        </authorList>
    </citation>
    <scope>NUCLEOTIDE SEQUENCE [LARGE SCALE GENOMIC DNA]</scope>
    <source>
        <strain evidence="4 5">175</strain>
    </source>
</reference>
<feature type="domain" description="NAD-dependent epimerase/dehydratase" evidence="3">
    <location>
        <begin position="3"/>
        <end position="215"/>
    </location>
</feature>
<dbReference type="OrthoDB" id="9795415at2"/>
<accession>A0A1Y6D6E7</accession>
<comment type="pathway">
    <text evidence="1">Bacterial outer membrane biogenesis; LPS O-antigen biosynthesis.</text>
</comment>
<dbReference type="AlphaFoldDB" id="A0A1Y6D6E7"/>
<organism evidence="4 5">
    <name type="scientific">Methylomagnum ishizawai</name>
    <dbReference type="NCBI Taxonomy" id="1760988"/>
    <lineage>
        <taxon>Bacteria</taxon>
        <taxon>Pseudomonadati</taxon>
        <taxon>Pseudomonadota</taxon>
        <taxon>Gammaproteobacteria</taxon>
        <taxon>Methylococcales</taxon>
        <taxon>Methylococcaceae</taxon>
        <taxon>Methylomagnum</taxon>
    </lineage>
</organism>
<dbReference type="InterPro" id="IPR001509">
    <property type="entry name" value="Epimerase_deHydtase"/>
</dbReference>
<comment type="similarity">
    <text evidence="2">Belongs to the NAD(P)-dependent epimerase/dehydratase family.</text>
</comment>
<dbReference type="SUPFAM" id="SSF51735">
    <property type="entry name" value="NAD(P)-binding Rossmann-fold domains"/>
    <property type="match status" value="1"/>
</dbReference>
<keyword evidence="5" id="KW-1185">Reference proteome</keyword>
<proteinExistence type="inferred from homology"/>